<organism evidence="1">
    <name type="scientific">Siphoviridae sp. ctKm44</name>
    <dbReference type="NCBI Taxonomy" id="2826245"/>
    <lineage>
        <taxon>Viruses</taxon>
        <taxon>Duplodnaviria</taxon>
        <taxon>Heunggongvirae</taxon>
        <taxon>Uroviricota</taxon>
        <taxon>Caudoviricetes</taxon>
    </lineage>
</organism>
<protein>
    <submittedName>
        <fullName evidence="1">Uncharacterized protein</fullName>
    </submittedName>
</protein>
<name>A0A8S5LU59_9CAUD</name>
<dbReference type="EMBL" id="BK014735">
    <property type="protein sequence ID" value="DAD73371.1"/>
    <property type="molecule type" value="Genomic_DNA"/>
</dbReference>
<sequence length="183" mass="21559">MSELDEFGIVRYIIDTGDKVVSVMINDIAEDVDGNLLMKIKKKHIPFYRALFEEDDPDQVAEYILVKGVKFYVSTWQGNDDYIIFQVDLFTTKRGMILYLDTEVKDPIYDVEWLLQNENLFGFDGGFIKRNYRMIYKCFINDYGVKVLFDVDQSKIDDFYGFEKYLARTFYDKIDGSQKKQGV</sequence>
<accession>A0A8S5LU59</accession>
<reference evidence="1" key="1">
    <citation type="journal article" date="2021" name="Proc. Natl. Acad. Sci. U.S.A.">
        <title>A Catalog of Tens of Thousands of Viruses from Human Metagenomes Reveals Hidden Associations with Chronic Diseases.</title>
        <authorList>
            <person name="Tisza M.J."/>
            <person name="Buck C.B."/>
        </authorList>
    </citation>
    <scope>NUCLEOTIDE SEQUENCE</scope>
    <source>
        <strain evidence="1">CtKm44</strain>
    </source>
</reference>
<proteinExistence type="predicted"/>
<evidence type="ECO:0000313" key="1">
    <source>
        <dbReference type="EMBL" id="DAD73371.1"/>
    </source>
</evidence>